<evidence type="ECO:0000256" key="10">
    <source>
        <dbReference type="SAM" id="MobiDB-lite"/>
    </source>
</evidence>
<dbReference type="GO" id="GO:0005634">
    <property type="term" value="C:nucleus"/>
    <property type="evidence" value="ECO:0007669"/>
    <property type="project" value="InterPro"/>
</dbReference>
<feature type="compositionally biased region" description="Basic and acidic residues" evidence="10">
    <location>
        <begin position="1391"/>
        <end position="1402"/>
    </location>
</feature>
<dbReference type="InterPro" id="IPR029123">
    <property type="entry name" value="RBM39_linker"/>
</dbReference>
<dbReference type="FunFam" id="3.30.70.330:FF:000276">
    <property type="entry name" value="Splicing factor, CC1-like protein"/>
    <property type="match status" value="1"/>
</dbReference>
<feature type="compositionally biased region" description="Polar residues" evidence="10">
    <location>
        <begin position="1292"/>
        <end position="1307"/>
    </location>
</feature>
<dbReference type="SMART" id="SM00212">
    <property type="entry name" value="UBCc"/>
    <property type="match status" value="1"/>
</dbReference>
<keyword evidence="2" id="KW-0597">Phosphoprotein</keyword>
<keyword evidence="5" id="KW-0547">Nucleotide-binding</keyword>
<dbReference type="CDD" id="cd12285">
    <property type="entry name" value="RRM3_RBM39_like"/>
    <property type="match status" value="1"/>
</dbReference>
<dbReference type="GO" id="GO:0003723">
    <property type="term" value="F:RNA binding"/>
    <property type="evidence" value="ECO:0007669"/>
    <property type="project" value="UniProtKB-UniRule"/>
</dbReference>
<feature type="region of interest" description="Disordered" evidence="10">
    <location>
        <begin position="1251"/>
        <end position="1312"/>
    </location>
</feature>
<feature type="domain" description="UBC core" evidence="12">
    <location>
        <begin position="1447"/>
        <end position="1637"/>
    </location>
</feature>
<evidence type="ECO:0000256" key="6">
    <source>
        <dbReference type="ARBA" id="ARBA00022786"/>
    </source>
</evidence>
<feature type="compositionally biased region" description="Basic and acidic residues" evidence="10">
    <location>
        <begin position="72"/>
        <end position="129"/>
    </location>
</feature>
<dbReference type="Pfam" id="PF23044">
    <property type="entry name" value="SH3-C_UBE2O"/>
    <property type="match status" value="1"/>
</dbReference>
<evidence type="ECO:0000256" key="7">
    <source>
        <dbReference type="ARBA" id="ARBA00022840"/>
    </source>
</evidence>
<feature type="compositionally biased region" description="Basic and acidic residues" evidence="10">
    <location>
        <begin position="141"/>
        <end position="155"/>
    </location>
</feature>
<keyword evidence="6" id="KW-0833">Ubl conjugation pathway</keyword>
<feature type="domain" description="RRM" evidence="11">
    <location>
        <begin position="339"/>
        <end position="416"/>
    </location>
</feature>
<dbReference type="SMART" id="SM00360">
    <property type="entry name" value="RRM"/>
    <property type="match status" value="3"/>
</dbReference>
<dbReference type="CDD" id="cd12283">
    <property type="entry name" value="RRM1_RBM39_like"/>
    <property type="match status" value="1"/>
</dbReference>
<dbReference type="CDD" id="cd12284">
    <property type="entry name" value="RRM2_RBM23_RBM39"/>
    <property type="match status" value="1"/>
</dbReference>
<dbReference type="InterPro" id="IPR012677">
    <property type="entry name" value="Nucleotide-bd_a/b_plait_sf"/>
</dbReference>
<dbReference type="SMART" id="SM00361">
    <property type="entry name" value="RRM_1"/>
    <property type="match status" value="2"/>
</dbReference>
<evidence type="ECO:0000259" key="11">
    <source>
        <dbReference type="PROSITE" id="PS50102"/>
    </source>
</evidence>
<feature type="domain" description="RRM" evidence="11">
    <location>
        <begin position="515"/>
        <end position="598"/>
    </location>
</feature>
<dbReference type="Pfam" id="PF23043">
    <property type="entry name" value="SH3-B_UBE2O"/>
    <property type="match status" value="1"/>
</dbReference>
<name>A0A3P6E6E8_BRAOL</name>
<dbReference type="GO" id="GO:0005524">
    <property type="term" value="F:ATP binding"/>
    <property type="evidence" value="ECO:0007669"/>
    <property type="project" value="UniProtKB-KW"/>
</dbReference>
<feature type="domain" description="RRM" evidence="11">
    <location>
        <begin position="236"/>
        <end position="313"/>
    </location>
</feature>
<dbReference type="InterPro" id="IPR057732">
    <property type="entry name" value="SH3-A_UBE2O"/>
</dbReference>
<dbReference type="PROSITE" id="PS50127">
    <property type="entry name" value="UBC_2"/>
    <property type="match status" value="1"/>
</dbReference>
<dbReference type="GO" id="GO:0061631">
    <property type="term" value="F:ubiquitin conjugating enzyme activity"/>
    <property type="evidence" value="ECO:0007669"/>
    <property type="project" value="UniProtKB-EC"/>
</dbReference>
<evidence type="ECO:0000313" key="13">
    <source>
        <dbReference type="EMBL" id="VDD35530.1"/>
    </source>
</evidence>
<dbReference type="FunFam" id="3.10.110.10:FF:000028">
    <property type="entry name" value="Probable ubiquitin-conjugating enzyme E2 23"/>
    <property type="match status" value="1"/>
</dbReference>
<dbReference type="InterPro" id="IPR057733">
    <property type="entry name" value="UBE2O-like_SH3-B"/>
</dbReference>
<dbReference type="Pfam" id="PF23046">
    <property type="entry name" value="tSH3-B_UBE2O"/>
    <property type="match status" value="1"/>
</dbReference>
<feature type="compositionally biased region" description="Basic and acidic residues" evidence="10">
    <location>
        <begin position="1183"/>
        <end position="1207"/>
    </location>
</feature>
<dbReference type="EC" id="2.3.2.23" evidence="1"/>
<dbReference type="Pfam" id="PF00179">
    <property type="entry name" value="UQ_con"/>
    <property type="match status" value="1"/>
</dbReference>
<dbReference type="Pfam" id="PF23048">
    <property type="entry name" value="SH3-A_UBE2O"/>
    <property type="match status" value="1"/>
</dbReference>
<organism evidence="13">
    <name type="scientific">Brassica oleracea</name>
    <name type="common">Wild cabbage</name>
    <dbReference type="NCBI Taxonomy" id="3712"/>
    <lineage>
        <taxon>Eukaryota</taxon>
        <taxon>Viridiplantae</taxon>
        <taxon>Streptophyta</taxon>
        <taxon>Embryophyta</taxon>
        <taxon>Tracheophyta</taxon>
        <taxon>Spermatophyta</taxon>
        <taxon>Magnoliopsida</taxon>
        <taxon>eudicotyledons</taxon>
        <taxon>Gunneridae</taxon>
        <taxon>Pentapetalae</taxon>
        <taxon>rosids</taxon>
        <taxon>malvids</taxon>
        <taxon>Brassicales</taxon>
        <taxon>Brassicaceae</taxon>
        <taxon>Brassiceae</taxon>
        <taxon>Brassica</taxon>
    </lineage>
</organism>
<dbReference type="PANTHER" id="PTHR48036">
    <property type="entry name" value="SPLICING FACTOR (PAD-1), PUTATIVE (AFU_ORTHOLOGUE AFUA_1G15810)-RELATED"/>
    <property type="match status" value="1"/>
</dbReference>
<dbReference type="InterPro" id="IPR057734">
    <property type="entry name" value="UBE2O-like_SH3-C"/>
</dbReference>
<dbReference type="SUPFAM" id="SSF54928">
    <property type="entry name" value="RNA-binding domain, RBD"/>
    <property type="match status" value="2"/>
</dbReference>
<keyword evidence="4" id="KW-0677">Repeat</keyword>
<dbReference type="InterPro" id="IPR000504">
    <property type="entry name" value="RRM_dom"/>
</dbReference>
<feature type="region of interest" description="Disordered" evidence="10">
    <location>
        <begin position="668"/>
        <end position="723"/>
    </location>
</feature>
<evidence type="ECO:0000256" key="2">
    <source>
        <dbReference type="ARBA" id="ARBA00022553"/>
    </source>
</evidence>
<reference evidence="13" key="1">
    <citation type="submission" date="2018-11" db="EMBL/GenBank/DDBJ databases">
        <authorList>
            <consortium name="Genoscope - CEA"/>
            <person name="William W."/>
        </authorList>
    </citation>
    <scope>NUCLEOTIDE SEQUENCE</scope>
</reference>
<dbReference type="EMBL" id="LR031876">
    <property type="protein sequence ID" value="VDD35530.1"/>
    <property type="molecule type" value="Genomic_DNA"/>
</dbReference>
<dbReference type="FunFam" id="3.30.70.330:FF:000601">
    <property type="entry name" value="CC1-like, splicing factor"/>
    <property type="match status" value="1"/>
</dbReference>
<evidence type="ECO:0000256" key="9">
    <source>
        <dbReference type="PROSITE-ProRule" id="PRU00176"/>
    </source>
</evidence>
<feature type="region of interest" description="Disordered" evidence="10">
    <location>
        <begin position="1334"/>
        <end position="1411"/>
    </location>
</feature>
<dbReference type="Pfam" id="PF00076">
    <property type="entry name" value="RRM_1"/>
    <property type="match status" value="3"/>
</dbReference>
<dbReference type="InterPro" id="IPR003954">
    <property type="entry name" value="RRM_euk-type"/>
</dbReference>
<dbReference type="InterPro" id="IPR057735">
    <property type="entry name" value="UBE2O-like_tSH3-B"/>
</dbReference>
<dbReference type="NCBIfam" id="TIGR01622">
    <property type="entry name" value="SF-CC1"/>
    <property type="match status" value="1"/>
</dbReference>
<dbReference type="SUPFAM" id="SSF54495">
    <property type="entry name" value="UBC-like"/>
    <property type="match status" value="1"/>
</dbReference>
<protein>
    <recommendedName>
        <fullName evidence="1">E2 ubiquitin-conjugating enzyme</fullName>
        <ecNumber evidence="1">2.3.2.23</ecNumber>
    </recommendedName>
</protein>
<feature type="compositionally biased region" description="Acidic residues" evidence="10">
    <location>
        <begin position="672"/>
        <end position="708"/>
    </location>
</feature>
<gene>
    <name evidence="13" type="ORF">BOLC7T41090H</name>
</gene>
<feature type="region of interest" description="Disordered" evidence="10">
    <location>
        <begin position="416"/>
        <end position="437"/>
    </location>
</feature>
<dbReference type="InterPro" id="IPR000608">
    <property type="entry name" value="UBC"/>
</dbReference>
<feature type="compositionally biased region" description="Basic and acidic residues" evidence="10">
    <location>
        <begin position="28"/>
        <end position="50"/>
    </location>
</feature>
<dbReference type="InterPro" id="IPR006509">
    <property type="entry name" value="RBM39_SF"/>
</dbReference>
<accession>A0A3P6E6E8</accession>
<evidence type="ECO:0000256" key="3">
    <source>
        <dbReference type="ARBA" id="ARBA00022679"/>
    </source>
</evidence>
<dbReference type="Gene3D" id="3.10.110.10">
    <property type="entry name" value="Ubiquitin Conjugating Enzyme"/>
    <property type="match status" value="1"/>
</dbReference>
<dbReference type="Gene3D" id="3.30.70.330">
    <property type="match status" value="3"/>
</dbReference>
<keyword evidence="8 9" id="KW-0694">RNA-binding</keyword>
<feature type="compositionally biased region" description="Basic residues" evidence="10">
    <location>
        <begin position="59"/>
        <end position="71"/>
    </location>
</feature>
<feature type="compositionally biased region" description="Polar residues" evidence="10">
    <location>
        <begin position="1370"/>
        <end position="1379"/>
    </location>
</feature>
<feature type="region of interest" description="Disordered" evidence="10">
    <location>
        <begin position="1173"/>
        <end position="1212"/>
    </location>
</feature>
<dbReference type="GO" id="GO:0006397">
    <property type="term" value="P:mRNA processing"/>
    <property type="evidence" value="ECO:0007669"/>
    <property type="project" value="InterPro"/>
</dbReference>
<dbReference type="PROSITE" id="PS50102">
    <property type="entry name" value="RRM"/>
    <property type="match status" value="3"/>
</dbReference>
<dbReference type="InterPro" id="IPR016135">
    <property type="entry name" value="UBQ-conjugating_enzyme/RWD"/>
</dbReference>
<evidence type="ECO:0000256" key="4">
    <source>
        <dbReference type="ARBA" id="ARBA00022737"/>
    </source>
</evidence>
<feature type="compositionally biased region" description="Low complexity" evidence="10">
    <location>
        <begin position="1260"/>
        <end position="1272"/>
    </location>
</feature>
<keyword evidence="7" id="KW-0067">ATP-binding</keyword>
<dbReference type="InterPro" id="IPR035979">
    <property type="entry name" value="RBD_domain_sf"/>
</dbReference>
<sequence length="1706" mass="190134">MDFDEYEYLEKTVENPHLENNEVENGGGDEKPKSEVKERSRSSRHRSDDKRDEDEDGRRSKRSRSHHRSRSRDRERDRHRSSRDHRDRERGGRDREKDRDKEERNGKEREGGKDKDRDSNHEKDRERDRSRRSRSRSERRRSREREKSQEIETKERDTKDLVAAFAILSFLRKSCMVHWYCLLYNLMRLVPFKIIIVIEDVAITRLNASCMLLCRRHKDKKEDKVEPEADPERDQRTVFAYQIALRATERDVYEFFSRAGKVRDVRIIMDRISRRSRGIGYVEFYETMSVPMAIALSGQPLLGQPVMVKPSEAEKNLVQSTTAAAGAGGMLGPYSGGARRLYVGNLHVNMSEDDLRKVFESFGSVELVQVPRDETGHCKGFGFVQFARLEDARNAVNLNGQLEIAGRAIKVSAVTDQTEVPDAGQAQNTGDLDDDDGAGLSLNAQSRAALMMKLDRSGTSSSTGLTAVPSILGATSTVSPLVAPVVQGGFPAVAGLAGLSVHVPAVVDPVGVPSECLLLKNMFDPSTETELDFDKDIEEDVRDECSKFGELNHIFVDKNSMGFVYLRFENAQAAMGAQRALHGRWFAGKMITATYMTTETYEAKFPQTSVEMMEHEQDDPGTAPHGGVDSLLENSLASESMCDHPTHPNIYREDIVRSNKTGSIGVVSEVAGDSDSDMSDDDDDDDDEEDDEDNSNDDDDDDDDGEEEEGKKGNEDNSGNYKCGTLEGDQIRVLWMDDDTEPVQGVKDLTVVDRGFLHGDYVASASEPTGQVGVVVDANISVDLLAPDGSVHKDISTKKLKRIRDFAVGDYVVHGPWLGRVDDVLDNVTVLFDDGSMCKVLRAEPLQLKPITKNNLEEDANFPYHPGQRVKASSSSVLKTSRWLSGLWKPNRLEGTVTKVTAGSIFVYWIASAGVGPDSSVSPPEEQSPSDLTLLSSFTHANWQVGDWCLLPSVNQSATIPLHKHVSKLRLYDSQANQHQKDEVSEKNEYAGITAEALPKETSVSSLSKEPAHEPWPLHRKKIRKLVIKKDKKVKKKEESFERSLLIVNSRTRVDVAWQDGTVECGREATTLIPIETPGDHEFVAEQYVVEKASDDDDNKTEAKRVGVVKSVNAKERTASVRWLKPLGRAEEPREFDEEEIVSVYELEGHPDYDYCYGDVVVRLSPVTIALPASSSGNSLEEATEKDNGDQDTETHQEATVHDREENEVNTDLSELSWVGNITGLKDGDIEVTWADGVVSTVGPQAVYVVGRDDDDESTGAESDSSDAASWETVDDDDKGAPEIPEEDHGRSSFTEGNSDAETNAENDSGRNGALALPLAAIEFVTRLASGIFSRGRKTEDPSSSSPTGEKQAEFTNPSGERDSFLDDPTSPNLSATDNCESEGTVLENEALERSKSEKSDEPVTSEGDSCSFRRFDISQEPLDHHFLGADEQVVSYQTCRKPRKEDGSKRLIETGKYFRTIFPKFDLILADGIFVRVYEDRMDLLRAVIAGAYGTPYQDGLFFFDFHLPPDYPSVPPSAYYHSGGWRLNPNLYEEGKVCLSLLNTWTGRGNEVWDPKSSSILQVLVSLQGLVLNSKPYFNEAGYDRQIGTAEGEKNSLGYNENTFLLNCKTMMYLMRRPPKDFEELIKEHFKKRGYYILKACEAYMKGYLIGSLAKDASIINEHSSANSTSVGFKLMLAKIAPKLFSALSEVGADCNEFKHLQQQ</sequence>
<evidence type="ECO:0000256" key="5">
    <source>
        <dbReference type="ARBA" id="ARBA00022741"/>
    </source>
</evidence>
<keyword evidence="3" id="KW-0808">Transferase</keyword>
<feature type="compositionally biased region" description="Polar residues" evidence="10">
    <location>
        <begin position="1342"/>
        <end position="1359"/>
    </location>
</feature>
<evidence type="ECO:0000256" key="1">
    <source>
        <dbReference type="ARBA" id="ARBA00012486"/>
    </source>
</evidence>
<evidence type="ECO:0000256" key="8">
    <source>
        <dbReference type="ARBA" id="ARBA00022884"/>
    </source>
</evidence>
<feature type="compositionally biased region" description="Basic and acidic residues" evidence="10">
    <location>
        <begin position="8"/>
        <end position="20"/>
    </location>
</feature>
<evidence type="ECO:0000259" key="12">
    <source>
        <dbReference type="PROSITE" id="PS50127"/>
    </source>
</evidence>
<proteinExistence type="predicted"/>
<dbReference type="Pfam" id="PF15519">
    <property type="entry name" value="RBM39linker"/>
    <property type="match status" value="1"/>
</dbReference>
<feature type="region of interest" description="Disordered" evidence="10">
    <location>
        <begin position="1"/>
        <end position="155"/>
    </location>
</feature>
<dbReference type="CDD" id="cd23837">
    <property type="entry name" value="UBCc_UBE2O"/>
    <property type="match status" value="1"/>
</dbReference>
<feature type="compositionally biased region" description="Basic residues" evidence="10">
    <location>
        <begin position="130"/>
        <end position="140"/>
    </location>
</feature>